<dbReference type="EMBL" id="CP015506">
    <property type="protein sequence ID" value="AND39367.1"/>
    <property type="molecule type" value="Genomic_DNA"/>
</dbReference>
<dbReference type="AlphaFoldDB" id="A0A160M9K3"/>
<protein>
    <recommendedName>
        <fullName evidence="4">YlqD protein</fullName>
    </recommendedName>
</protein>
<dbReference type="InterPro" id="IPR021297">
    <property type="entry name" value="YlqD"/>
</dbReference>
<organism evidence="2 3">
    <name type="scientific">Cytobacillus oceanisediminis 2691</name>
    <dbReference type="NCBI Taxonomy" id="1196031"/>
    <lineage>
        <taxon>Bacteria</taxon>
        <taxon>Bacillati</taxon>
        <taxon>Bacillota</taxon>
        <taxon>Bacilli</taxon>
        <taxon>Bacillales</taxon>
        <taxon>Bacillaceae</taxon>
        <taxon>Cytobacillus</taxon>
    </lineage>
</organism>
<evidence type="ECO:0008006" key="4">
    <source>
        <dbReference type="Google" id="ProtNLM"/>
    </source>
</evidence>
<evidence type="ECO:0000313" key="2">
    <source>
        <dbReference type="EMBL" id="AND39367.1"/>
    </source>
</evidence>
<dbReference type="STRING" id="1196031.A361_09585"/>
<dbReference type="eggNOG" id="ENOG5032CV6">
    <property type="taxonomic scope" value="Bacteria"/>
</dbReference>
<keyword evidence="1" id="KW-0175">Coiled coil</keyword>
<dbReference type="RefSeq" id="WP_019381758.1">
    <property type="nucleotide sequence ID" value="NZ_CP015506.1"/>
</dbReference>
<dbReference type="Proteomes" id="UP000077856">
    <property type="component" value="Chromosome"/>
</dbReference>
<dbReference type="Pfam" id="PF11068">
    <property type="entry name" value="YlqD"/>
    <property type="match status" value="1"/>
</dbReference>
<name>A0A160M9K3_9BACI</name>
<reference evidence="2 3" key="1">
    <citation type="submission" date="2016-04" db="EMBL/GenBank/DDBJ databases">
        <title>Complete genome sequence of Bacillus oceanisediminis strain 2691.</title>
        <authorList>
            <person name="Jeong H."/>
            <person name="Kim H.J."/>
            <person name="Lee D.-W."/>
        </authorList>
    </citation>
    <scope>NUCLEOTIDE SEQUENCE [LARGE SCALE GENOMIC DNA]</scope>
    <source>
        <strain evidence="2 3">2691</strain>
    </source>
</reference>
<accession>A0A160M9K3</accession>
<gene>
    <name evidence="2" type="ORF">A361_09585</name>
</gene>
<sequence>MNIIQSVTVKQVLTENSKKELLEGYMAKKKQLQKESDQLRFELKKQEKTKKLHPASLKKHFEKEIQMRQEKVQLLDFQIEQLHMLPLGSELKEKEVQAIIEVQKGARWEDIEKGKTIIIRDGIVDEIR</sequence>
<feature type="coiled-coil region" evidence="1">
    <location>
        <begin position="15"/>
        <end position="49"/>
    </location>
</feature>
<evidence type="ECO:0000313" key="3">
    <source>
        <dbReference type="Proteomes" id="UP000077856"/>
    </source>
</evidence>
<dbReference type="KEGG" id="bon:A361_09585"/>
<evidence type="ECO:0000256" key="1">
    <source>
        <dbReference type="SAM" id="Coils"/>
    </source>
</evidence>
<dbReference type="Gene3D" id="6.10.140.1110">
    <property type="match status" value="1"/>
</dbReference>
<proteinExistence type="predicted"/>